<organism evidence="2 3">
    <name type="scientific">Babesia caballi</name>
    <dbReference type="NCBI Taxonomy" id="5871"/>
    <lineage>
        <taxon>Eukaryota</taxon>
        <taxon>Sar</taxon>
        <taxon>Alveolata</taxon>
        <taxon>Apicomplexa</taxon>
        <taxon>Aconoidasida</taxon>
        <taxon>Piroplasmida</taxon>
        <taxon>Babesiidae</taxon>
        <taxon>Babesia</taxon>
    </lineage>
</organism>
<proteinExistence type="predicted"/>
<evidence type="ECO:0000313" key="2">
    <source>
        <dbReference type="EMBL" id="GIX60875.1"/>
    </source>
</evidence>
<feature type="region of interest" description="Disordered" evidence="1">
    <location>
        <begin position="218"/>
        <end position="243"/>
    </location>
</feature>
<reference evidence="2 3" key="1">
    <citation type="submission" date="2021-06" db="EMBL/GenBank/DDBJ databases">
        <title>Genome sequence of Babesia caballi.</title>
        <authorList>
            <person name="Yamagishi J."/>
            <person name="Kidaka T."/>
            <person name="Ochi A."/>
        </authorList>
    </citation>
    <scope>NUCLEOTIDE SEQUENCE [LARGE SCALE GENOMIC DNA]</scope>
    <source>
        <strain evidence="2">USDA-D6B2</strain>
    </source>
</reference>
<evidence type="ECO:0000256" key="1">
    <source>
        <dbReference type="SAM" id="MobiDB-lite"/>
    </source>
</evidence>
<dbReference type="RefSeq" id="XP_067712946.1">
    <property type="nucleotide sequence ID" value="XM_067856845.1"/>
</dbReference>
<gene>
    <name evidence="2" type="ORF">BcabD6B2_03100</name>
</gene>
<protein>
    <submittedName>
        <fullName evidence="2">Signal peptide-containing protein</fullName>
    </submittedName>
</protein>
<dbReference type="Proteomes" id="UP001497744">
    <property type="component" value="Unassembled WGS sequence"/>
</dbReference>
<dbReference type="AlphaFoldDB" id="A0AAV4LM11"/>
<keyword evidence="3" id="KW-1185">Reference proteome</keyword>
<sequence>MRLTCLAFRNDNYASLFKASSLRRAPLHSKARHADHVKRARRQRYFFDRRLEYDRMREPAALEHGVTTRRINSIAVFGRPLSQRPGDGGVIPYLMDAADGVAHVREYFNISPDASGPVVDLCIAVARDPTTTHGAFKGTVPVANRPFYEQAVLQEEEIEFNRAADYHEGMPPLAPDLDDNEREHRFYSGLYTEIAFKHLPRKHVEELRAMEIEAKQGRFDASKMRRAPRRGGANAPSGPDPADVESFPFLAVV</sequence>
<dbReference type="GeneID" id="94192358"/>
<comment type="caution">
    <text evidence="2">The sequence shown here is derived from an EMBL/GenBank/DDBJ whole genome shotgun (WGS) entry which is preliminary data.</text>
</comment>
<name>A0AAV4LM11_BABCB</name>
<evidence type="ECO:0000313" key="3">
    <source>
        <dbReference type="Proteomes" id="UP001497744"/>
    </source>
</evidence>
<dbReference type="EMBL" id="BPLF01000001">
    <property type="protein sequence ID" value="GIX60875.1"/>
    <property type="molecule type" value="Genomic_DNA"/>
</dbReference>
<accession>A0AAV4LM11</accession>